<dbReference type="SUPFAM" id="SSF50965">
    <property type="entry name" value="Galactose oxidase, central domain"/>
    <property type="match status" value="1"/>
</dbReference>
<dbReference type="Proteomes" id="UP001215280">
    <property type="component" value="Unassembled WGS sequence"/>
</dbReference>
<dbReference type="InterPro" id="IPR015915">
    <property type="entry name" value="Kelch-typ_b-propeller"/>
</dbReference>
<dbReference type="Gene3D" id="2.120.10.80">
    <property type="entry name" value="Kelch-type beta propeller"/>
    <property type="match status" value="2"/>
</dbReference>
<evidence type="ECO:0008006" key="3">
    <source>
        <dbReference type="Google" id="ProtNLM"/>
    </source>
</evidence>
<proteinExistence type="predicted"/>
<organism evidence="1 2">
    <name type="scientific">Mycena maculata</name>
    <dbReference type="NCBI Taxonomy" id="230809"/>
    <lineage>
        <taxon>Eukaryota</taxon>
        <taxon>Fungi</taxon>
        <taxon>Dikarya</taxon>
        <taxon>Basidiomycota</taxon>
        <taxon>Agaricomycotina</taxon>
        <taxon>Agaricomycetes</taxon>
        <taxon>Agaricomycetidae</taxon>
        <taxon>Agaricales</taxon>
        <taxon>Marasmiineae</taxon>
        <taxon>Mycenaceae</taxon>
        <taxon>Mycena</taxon>
    </lineage>
</organism>
<dbReference type="InterPro" id="IPR011043">
    <property type="entry name" value="Gal_Oxase/kelch_b-propeller"/>
</dbReference>
<sequence length="667" mass="74992">MALDALMAASIASAKDIFHDTPMQGHENRFAQSMVIREWADKLAKEGQYQDAFMNYIKSATVVLGRGLPTQPNGPFNLQEYERLELKWAMSDTMSCLNGAAECLVKLRKYKQALWLAAEVEVIVRNVQIENTRGNPSFEWFDFSLQSSEFYLQRLRARVTMEKIFRELGNTGAANERRWNSTTLVPQDLETPEMREIHPIRRSDPVYELRHPDPKLVATLTVTDPTLQVLGSWQKVLIKKSGGMTSRMGFASFVFEGHLYILGGEKYLSGPWYRDFWCIDLNTFDEWRPLPGFPVPQSVTGKLVGYSMVVHGDSAYLFTGRKEVDIFNLRTQTWSSMLTSFTGSQPWPYPKSTLIDYTMNCVRGKIYVFGGAHPLSAVGCTLLMELDLASQTWTRLSGTAQPKVASYAGPGPRRLACSWVGKDQNTLFVLYGVADRGAAGLQNQMHGTLNSYAHDDLWGWDIAAGAWTQRRLVGNTPSPRSEMAYTYNATLDKVITFGGYSPTAPSHFPSADQSVYMFSYYGDTFMFGTDTDSPNASASWKHVLTRGFPTYRAQAHLVADPATGRTFLFGGYVNSEYVPSRSEHESRSFGDLWELRLNVPGGNFADVDIEDEARTARVGPWQRCFTCGSAGPWKKCGGACRGQAFFCDARCLRDGWKEHKLKHKCRK</sequence>
<name>A0AAD7ICC0_9AGAR</name>
<reference evidence="1" key="1">
    <citation type="submission" date="2023-03" db="EMBL/GenBank/DDBJ databases">
        <title>Massive genome expansion in bonnet fungi (Mycena s.s.) driven by repeated elements and novel gene families across ecological guilds.</title>
        <authorList>
            <consortium name="Lawrence Berkeley National Laboratory"/>
            <person name="Harder C.B."/>
            <person name="Miyauchi S."/>
            <person name="Viragh M."/>
            <person name="Kuo A."/>
            <person name="Thoen E."/>
            <person name="Andreopoulos B."/>
            <person name="Lu D."/>
            <person name="Skrede I."/>
            <person name="Drula E."/>
            <person name="Henrissat B."/>
            <person name="Morin E."/>
            <person name="Kohler A."/>
            <person name="Barry K."/>
            <person name="LaButti K."/>
            <person name="Morin E."/>
            <person name="Salamov A."/>
            <person name="Lipzen A."/>
            <person name="Mereny Z."/>
            <person name="Hegedus B."/>
            <person name="Baldrian P."/>
            <person name="Stursova M."/>
            <person name="Weitz H."/>
            <person name="Taylor A."/>
            <person name="Grigoriev I.V."/>
            <person name="Nagy L.G."/>
            <person name="Martin F."/>
            <person name="Kauserud H."/>
        </authorList>
    </citation>
    <scope>NUCLEOTIDE SEQUENCE</scope>
    <source>
        <strain evidence="1">CBHHK188m</strain>
    </source>
</reference>
<keyword evidence="2" id="KW-1185">Reference proteome</keyword>
<gene>
    <name evidence="1" type="ORF">DFH07DRAFT_892515</name>
</gene>
<evidence type="ECO:0000313" key="1">
    <source>
        <dbReference type="EMBL" id="KAJ7738829.1"/>
    </source>
</evidence>
<evidence type="ECO:0000313" key="2">
    <source>
        <dbReference type="Proteomes" id="UP001215280"/>
    </source>
</evidence>
<protein>
    <recommendedName>
        <fullName evidence="3">MYND-type domain-containing protein</fullName>
    </recommendedName>
</protein>
<dbReference type="Pfam" id="PF24681">
    <property type="entry name" value="Kelch_KLHDC2_KLHL20_DRC7"/>
    <property type="match status" value="1"/>
</dbReference>
<dbReference type="EMBL" id="JARJLG010000135">
    <property type="protein sequence ID" value="KAJ7738829.1"/>
    <property type="molecule type" value="Genomic_DNA"/>
</dbReference>
<dbReference type="AlphaFoldDB" id="A0AAD7ICC0"/>
<comment type="caution">
    <text evidence="1">The sequence shown here is derived from an EMBL/GenBank/DDBJ whole genome shotgun (WGS) entry which is preliminary data.</text>
</comment>
<dbReference type="PANTHER" id="PTHR23244">
    <property type="entry name" value="KELCH REPEAT DOMAIN"/>
    <property type="match status" value="1"/>
</dbReference>
<accession>A0AAD7ICC0</accession>